<evidence type="ECO:0000256" key="1">
    <source>
        <dbReference type="SAM" id="Phobius"/>
    </source>
</evidence>
<accession>A0A918YQM5</accession>
<evidence type="ECO:0000313" key="2">
    <source>
        <dbReference type="EMBL" id="GHE11413.1"/>
    </source>
</evidence>
<keyword evidence="1" id="KW-0812">Transmembrane</keyword>
<dbReference type="AlphaFoldDB" id="A0A918YQM5"/>
<comment type="caution">
    <text evidence="2">The sequence shown here is derived from an EMBL/GenBank/DDBJ whole genome shotgun (WGS) entry which is preliminary data.</text>
</comment>
<dbReference type="EMBL" id="BMVG01000028">
    <property type="protein sequence ID" value="GHE11413.1"/>
    <property type="molecule type" value="Genomic_DNA"/>
</dbReference>
<organism evidence="2 3">
    <name type="scientific">Streptomyces alanosinicus</name>
    <dbReference type="NCBI Taxonomy" id="68171"/>
    <lineage>
        <taxon>Bacteria</taxon>
        <taxon>Bacillati</taxon>
        <taxon>Actinomycetota</taxon>
        <taxon>Actinomycetes</taxon>
        <taxon>Kitasatosporales</taxon>
        <taxon>Streptomycetaceae</taxon>
        <taxon>Streptomyces</taxon>
    </lineage>
</organism>
<keyword evidence="1" id="KW-0472">Membrane</keyword>
<reference evidence="2" key="1">
    <citation type="journal article" date="2014" name="Int. J. Syst. Evol. Microbiol.">
        <title>Complete genome sequence of Corynebacterium casei LMG S-19264T (=DSM 44701T), isolated from a smear-ripened cheese.</title>
        <authorList>
            <consortium name="US DOE Joint Genome Institute (JGI-PGF)"/>
            <person name="Walter F."/>
            <person name="Albersmeier A."/>
            <person name="Kalinowski J."/>
            <person name="Ruckert C."/>
        </authorList>
    </citation>
    <scope>NUCLEOTIDE SEQUENCE</scope>
    <source>
        <strain evidence="2">JCM 4714</strain>
    </source>
</reference>
<feature type="transmembrane region" description="Helical" evidence="1">
    <location>
        <begin position="87"/>
        <end position="106"/>
    </location>
</feature>
<reference evidence="2" key="2">
    <citation type="submission" date="2020-09" db="EMBL/GenBank/DDBJ databases">
        <authorList>
            <person name="Sun Q."/>
            <person name="Ohkuma M."/>
        </authorList>
    </citation>
    <scope>NUCLEOTIDE SEQUENCE</scope>
    <source>
        <strain evidence="2">JCM 4714</strain>
    </source>
</reference>
<protein>
    <submittedName>
        <fullName evidence="2">Uncharacterized protein</fullName>
    </submittedName>
</protein>
<keyword evidence="1" id="KW-1133">Transmembrane helix</keyword>
<dbReference type="RefSeq" id="WP_189957743.1">
    <property type="nucleotide sequence ID" value="NZ_BMVG01000028.1"/>
</dbReference>
<feature type="transmembrane region" description="Helical" evidence="1">
    <location>
        <begin position="126"/>
        <end position="145"/>
    </location>
</feature>
<dbReference type="Proteomes" id="UP000655443">
    <property type="component" value="Unassembled WGS sequence"/>
</dbReference>
<sequence>MKDAIPFIAASVMYLLSPVLTRRAQASVRNWISSEKAQSNISVGTPPYYLSPEQIEDYIEFSVDAVQIVPAITLTGVGIVLALPESLSSWVVGIIYICVALVLVLADTGMHLTRPQRYLSRKFLGLSYVALGGLCVNLAGIAFTFS</sequence>
<evidence type="ECO:0000313" key="3">
    <source>
        <dbReference type="Proteomes" id="UP000655443"/>
    </source>
</evidence>
<proteinExistence type="predicted"/>
<name>A0A918YQM5_9ACTN</name>
<gene>
    <name evidence="2" type="ORF">GCM10010339_71180</name>
</gene>
<keyword evidence="3" id="KW-1185">Reference proteome</keyword>